<feature type="domain" description="Alpha-L-arabinofuranosidase C-terminal" evidence="9">
    <location>
        <begin position="477"/>
        <end position="656"/>
    </location>
</feature>
<dbReference type="InterPro" id="IPR055235">
    <property type="entry name" value="ASD1_cat"/>
</dbReference>
<dbReference type="OrthoDB" id="406864at2759"/>
<name>A0A9P6AS16_9AGAM</name>
<comment type="caution">
    <text evidence="10">The sequence shown here is derived from an EMBL/GenBank/DDBJ whole genome shotgun (WGS) entry which is preliminary data.</text>
</comment>
<evidence type="ECO:0000256" key="3">
    <source>
        <dbReference type="ARBA" id="ARBA00007186"/>
    </source>
</evidence>
<evidence type="ECO:0000259" key="9">
    <source>
        <dbReference type="SMART" id="SM00813"/>
    </source>
</evidence>
<dbReference type="EMBL" id="MU129007">
    <property type="protein sequence ID" value="KAF9510994.1"/>
    <property type="molecule type" value="Genomic_DNA"/>
</dbReference>
<evidence type="ECO:0000313" key="10">
    <source>
        <dbReference type="EMBL" id="KAF9510994.1"/>
    </source>
</evidence>
<feature type="chain" id="PRO_5040288014" description="non-reducing end alpha-L-arabinofuranosidase" evidence="8">
    <location>
        <begin position="21"/>
        <end position="669"/>
    </location>
</feature>
<dbReference type="Gene3D" id="2.60.120.260">
    <property type="entry name" value="Galactose-binding domain-like"/>
    <property type="match status" value="1"/>
</dbReference>
<proteinExistence type="inferred from homology"/>
<evidence type="ECO:0000256" key="4">
    <source>
        <dbReference type="ARBA" id="ARBA00012670"/>
    </source>
</evidence>
<dbReference type="GO" id="GO:0046373">
    <property type="term" value="P:L-arabinose metabolic process"/>
    <property type="evidence" value="ECO:0007669"/>
    <property type="project" value="InterPro"/>
</dbReference>
<dbReference type="GO" id="GO:0046556">
    <property type="term" value="F:alpha-L-arabinofuranosidase activity"/>
    <property type="evidence" value="ECO:0007669"/>
    <property type="project" value="UniProtKB-EC"/>
</dbReference>
<comment type="similarity">
    <text evidence="3">Belongs to the glycosyl hydrolase 51 family.</text>
</comment>
<protein>
    <recommendedName>
        <fullName evidence="4">non-reducing end alpha-L-arabinofuranosidase</fullName>
        <ecNumber evidence="4">3.2.1.55</ecNumber>
    </recommendedName>
</protein>
<keyword evidence="7" id="KW-0325">Glycoprotein</keyword>
<gene>
    <name evidence="10" type="ORF">BS47DRAFT_1487185</name>
</gene>
<keyword evidence="6 10" id="KW-0378">Hydrolase</keyword>
<dbReference type="PANTHER" id="PTHR31776">
    <property type="entry name" value="ALPHA-L-ARABINOFURANOSIDASE 1"/>
    <property type="match status" value="1"/>
</dbReference>
<evidence type="ECO:0000256" key="2">
    <source>
        <dbReference type="ARBA" id="ARBA00004834"/>
    </source>
</evidence>
<comment type="pathway">
    <text evidence="2">Glycan metabolism; L-arabinan degradation.</text>
</comment>
<sequence length="669" mass="73095">MRRLAFIFLTVGAVAVVTQADTAVSLTIDASGGKKGLFQVDIFLEANINRGDDGGLYAELIYNRAFQENGGSTVGWEGIGNTALALTTTSPLSWALPRSVIPSLPSGSNSTLGFYNTGWMNQLPVVASWKYTASFWARSDTAFPAGSFIVIGLYDSTLSTAYATAKISAPLLTSEWAEYSVTLNPQVRASSSHNVLAIILPKVATQPQAWFNLISLFPPTFNNVPNGLRVDLAQALADIKPKYIRWPGGNDLEGLSIAQRFNWSATIGPLRYRPGRIGTWTGYATGGLGLMEICDWAESVNIKPLLGIYAGYSLDGSSVPNTTALDPFIQDALDELHFILDPPGSSKWSALRASYGRVLPYNLDTLEIGNEDNLGMGPSSYTYRFARFTEAITAEFPDHSFQFIATDSRTVVNPPAVDIHDYVVAKDFIREYNRYDSYPRNNTKIYALEYAVLAGDYVDPKSTSIFSPAEIHNRYVYPELRGSVAEFIYAMGMERNGDIVKGGAYAPLFHNAPLAANQLWIPDLISFNATVTVLSTSYWVQWLFGNSPIDTILRVNSTASQDPLYWSAGRKTASTYILKLANVKEIDITTSFSFNEVVPGIYHTTMWTLRAPAGYNNTVANTINNPNLIAPMISSLTNLTAKGSMVSGTLIVPGWSAVVLKISQNIFNG</sequence>
<dbReference type="Proteomes" id="UP000886523">
    <property type="component" value="Unassembled WGS sequence"/>
</dbReference>
<keyword evidence="5 8" id="KW-0732">Signal</keyword>
<evidence type="ECO:0000256" key="1">
    <source>
        <dbReference type="ARBA" id="ARBA00001462"/>
    </source>
</evidence>
<reference evidence="10" key="1">
    <citation type="journal article" date="2020" name="Nat. Commun.">
        <title>Large-scale genome sequencing of mycorrhizal fungi provides insights into the early evolution of symbiotic traits.</title>
        <authorList>
            <person name="Miyauchi S."/>
            <person name="Kiss E."/>
            <person name="Kuo A."/>
            <person name="Drula E."/>
            <person name="Kohler A."/>
            <person name="Sanchez-Garcia M."/>
            <person name="Morin E."/>
            <person name="Andreopoulos B."/>
            <person name="Barry K.W."/>
            <person name="Bonito G."/>
            <person name="Buee M."/>
            <person name="Carver A."/>
            <person name="Chen C."/>
            <person name="Cichocki N."/>
            <person name="Clum A."/>
            <person name="Culley D."/>
            <person name="Crous P.W."/>
            <person name="Fauchery L."/>
            <person name="Girlanda M."/>
            <person name="Hayes R.D."/>
            <person name="Keri Z."/>
            <person name="LaButti K."/>
            <person name="Lipzen A."/>
            <person name="Lombard V."/>
            <person name="Magnuson J."/>
            <person name="Maillard F."/>
            <person name="Murat C."/>
            <person name="Nolan M."/>
            <person name="Ohm R.A."/>
            <person name="Pangilinan J."/>
            <person name="Pereira M.F."/>
            <person name="Perotto S."/>
            <person name="Peter M."/>
            <person name="Pfister S."/>
            <person name="Riley R."/>
            <person name="Sitrit Y."/>
            <person name="Stielow J.B."/>
            <person name="Szollosi G."/>
            <person name="Zifcakova L."/>
            <person name="Stursova M."/>
            <person name="Spatafora J.W."/>
            <person name="Tedersoo L."/>
            <person name="Vaario L.M."/>
            <person name="Yamada A."/>
            <person name="Yan M."/>
            <person name="Wang P."/>
            <person name="Xu J."/>
            <person name="Bruns T."/>
            <person name="Baldrian P."/>
            <person name="Vilgalys R."/>
            <person name="Dunand C."/>
            <person name="Henrissat B."/>
            <person name="Grigoriev I.V."/>
            <person name="Hibbett D."/>
            <person name="Nagy L.G."/>
            <person name="Martin F.M."/>
        </authorList>
    </citation>
    <scope>NUCLEOTIDE SEQUENCE</scope>
    <source>
        <strain evidence="10">UP504</strain>
    </source>
</reference>
<feature type="signal peptide" evidence="8">
    <location>
        <begin position="1"/>
        <end position="20"/>
    </location>
</feature>
<accession>A0A9P6AS16</accession>
<dbReference type="Pfam" id="PF06964">
    <property type="entry name" value="Alpha-L-AF_C"/>
    <property type="match status" value="1"/>
</dbReference>
<dbReference type="PANTHER" id="PTHR31776:SF0">
    <property type="entry name" value="ALPHA-L-ARABINOFURANOSIDASE 1"/>
    <property type="match status" value="1"/>
</dbReference>
<evidence type="ECO:0000256" key="6">
    <source>
        <dbReference type="ARBA" id="ARBA00022801"/>
    </source>
</evidence>
<dbReference type="AlphaFoldDB" id="A0A9P6AS16"/>
<comment type="catalytic activity">
    <reaction evidence="1">
        <text>Hydrolysis of terminal non-reducing alpha-L-arabinofuranoside residues in alpha-L-arabinosides.</text>
        <dbReference type="EC" id="3.2.1.55"/>
    </reaction>
</comment>
<dbReference type="Gene3D" id="3.20.20.80">
    <property type="entry name" value="Glycosidases"/>
    <property type="match status" value="1"/>
</dbReference>
<evidence type="ECO:0000313" key="11">
    <source>
        <dbReference type="Proteomes" id="UP000886523"/>
    </source>
</evidence>
<dbReference type="EC" id="3.2.1.55" evidence="4"/>
<dbReference type="InterPro" id="IPR010720">
    <property type="entry name" value="Alpha-L-AF_C"/>
</dbReference>
<evidence type="ECO:0000256" key="7">
    <source>
        <dbReference type="ARBA" id="ARBA00023180"/>
    </source>
</evidence>
<dbReference type="Pfam" id="PF22848">
    <property type="entry name" value="ASD1_dom"/>
    <property type="match status" value="1"/>
</dbReference>
<keyword evidence="11" id="KW-1185">Reference proteome</keyword>
<organism evidence="10 11">
    <name type="scientific">Hydnum rufescens UP504</name>
    <dbReference type="NCBI Taxonomy" id="1448309"/>
    <lineage>
        <taxon>Eukaryota</taxon>
        <taxon>Fungi</taxon>
        <taxon>Dikarya</taxon>
        <taxon>Basidiomycota</taxon>
        <taxon>Agaricomycotina</taxon>
        <taxon>Agaricomycetes</taxon>
        <taxon>Cantharellales</taxon>
        <taxon>Hydnaceae</taxon>
        <taxon>Hydnum</taxon>
    </lineage>
</organism>
<dbReference type="InterPro" id="IPR017853">
    <property type="entry name" value="GH"/>
</dbReference>
<dbReference type="SUPFAM" id="SSF51445">
    <property type="entry name" value="(Trans)glycosidases"/>
    <property type="match status" value="1"/>
</dbReference>
<evidence type="ECO:0000256" key="5">
    <source>
        <dbReference type="ARBA" id="ARBA00022729"/>
    </source>
</evidence>
<dbReference type="InterPro" id="IPR051563">
    <property type="entry name" value="Glycosyl_Hydrolase_51"/>
</dbReference>
<dbReference type="SMART" id="SM00813">
    <property type="entry name" value="Alpha-L-AF_C"/>
    <property type="match status" value="1"/>
</dbReference>
<evidence type="ECO:0000256" key="8">
    <source>
        <dbReference type="SAM" id="SignalP"/>
    </source>
</evidence>